<accession>A0A095AV07</accession>
<protein>
    <submittedName>
        <fullName evidence="1">Uncharacterized protein</fullName>
    </submittedName>
</protein>
<evidence type="ECO:0000313" key="1">
    <source>
        <dbReference type="EMBL" id="KGB38371.1"/>
    </source>
</evidence>
<proteinExistence type="predicted"/>
<organism evidence="1">
    <name type="scientific">Schistosoma haematobium</name>
    <name type="common">Blood fluke</name>
    <dbReference type="NCBI Taxonomy" id="6185"/>
    <lineage>
        <taxon>Eukaryota</taxon>
        <taxon>Metazoa</taxon>
        <taxon>Spiralia</taxon>
        <taxon>Lophotrochozoa</taxon>
        <taxon>Platyhelminthes</taxon>
        <taxon>Trematoda</taxon>
        <taxon>Digenea</taxon>
        <taxon>Strigeidida</taxon>
        <taxon>Schistosomatoidea</taxon>
        <taxon>Schistosomatidae</taxon>
        <taxon>Schistosoma</taxon>
    </lineage>
</organism>
<gene>
    <name evidence="1" type="ORF">MS3_06763</name>
</gene>
<name>A0A095AV07_SCHHA</name>
<dbReference type="AlphaFoldDB" id="A0A095AV07"/>
<sequence length="50" mass="5544">MILGSNFTTSVYGQTGSVTVHVEQINAIASIELPHVRKVLSVYLDKHENF</sequence>
<dbReference type="EMBL" id="KL251012">
    <property type="protein sequence ID" value="KGB38371.1"/>
    <property type="molecule type" value="Genomic_DNA"/>
</dbReference>
<feature type="non-terminal residue" evidence="1">
    <location>
        <position position="50"/>
    </location>
</feature>
<reference evidence="1" key="1">
    <citation type="journal article" date="2012" name="Nat. Genet.">
        <title>Whole-genome sequence of Schistosoma haematobium.</title>
        <authorList>
            <person name="Young N.D."/>
            <person name="Jex A.R."/>
            <person name="Li B."/>
            <person name="Liu S."/>
            <person name="Yang L."/>
            <person name="Xiong Z."/>
            <person name="Li Y."/>
            <person name="Cantacessi C."/>
            <person name="Hall R.S."/>
            <person name="Xu X."/>
            <person name="Chen F."/>
            <person name="Wu X."/>
            <person name="Zerlotini A."/>
            <person name="Oliveira G."/>
            <person name="Hofmann A."/>
            <person name="Zhang G."/>
            <person name="Fang X."/>
            <person name="Kang Y."/>
            <person name="Campbell B.E."/>
            <person name="Loukas A."/>
            <person name="Ranganathan S."/>
            <person name="Rollinson D."/>
            <person name="Rinaldi G."/>
            <person name="Brindley P.J."/>
            <person name="Yang H."/>
            <person name="Wang J."/>
            <person name="Wang J."/>
            <person name="Gasser R.B."/>
        </authorList>
    </citation>
    <scope>NUCLEOTIDE SEQUENCE [LARGE SCALE GENOMIC DNA]</scope>
</reference>